<dbReference type="AlphaFoldDB" id="A0A518DVZ8"/>
<feature type="region of interest" description="Disordered" evidence="1">
    <location>
        <begin position="84"/>
        <end position="163"/>
    </location>
</feature>
<feature type="compositionally biased region" description="Basic and acidic residues" evidence="1">
    <location>
        <begin position="102"/>
        <end position="163"/>
    </location>
</feature>
<gene>
    <name evidence="3" type="ORF">Pla8534_38300</name>
</gene>
<evidence type="ECO:0000313" key="4">
    <source>
        <dbReference type="Proteomes" id="UP000317648"/>
    </source>
</evidence>
<dbReference type="Proteomes" id="UP000317648">
    <property type="component" value="Chromosome"/>
</dbReference>
<name>A0A518DVZ8_9BACT</name>
<keyword evidence="2" id="KW-0472">Membrane</keyword>
<keyword evidence="2" id="KW-0812">Transmembrane</keyword>
<feature type="transmembrane region" description="Helical" evidence="2">
    <location>
        <begin position="6"/>
        <end position="24"/>
    </location>
</feature>
<dbReference type="EMBL" id="CP036433">
    <property type="protein sequence ID" value="QDU96011.1"/>
    <property type="molecule type" value="Genomic_DNA"/>
</dbReference>
<accession>A0A518DVZ8</accession>
<evidence type="ECO:0000313" key="3">
    <source>
        <dbReference type="EMBL" id="QDU96011.1"/>
    </source>
</evidence>
<evidence type="ECO:0000256" key="1">
    <source>
        <dbReference type="SAM" id="MobiDB-lite"/>
    </source>
</evidence>
<keyword evidence="2" id="KW-1133">Transmembrane helix</keyword>
<evidence type="ECO:0000256" key="2">
    <source>
        <dbReference type="SAM" id="Phobius"/>
    </source>
</evidence>
<proteinExistence type="predicted"/>
<sequence length="292" mass="33579">MISSATLILGVFLSVLNILLGYFLGSRSRRERDRDASRTLDAVSKLSDAVANVSDEFSSHTTHHEMQAMVKKLQRAHDTFVSTKKQFRTLDRASEDQPGGPELRRSETDFSQVARDDRGHGVHKDVNENQRNDVRKEDRRNNASDDLRQDRRDDVPEDRRLQREHIPLIPRETFIDAEIDLDGIEGEEIPRNKRYSYRRLALVAPIFQDELPALDEFQTVDCWDISADGISFLFPERPECEQFVICIGHGINAKYVVVTVKHTRLFAYEKGTAHRVGCQFATRVDNHYQQAV</sequence>
<organism evidence="3 4">
    <name type="scientific">Lignipirellula cremea</name>
    <dbReference type="NCBI Taxonomy" id="2528010"/>
    <lineage>
        <taxon>Bacteria</taxon>
        <taxon>Pseudomonadati</taxon>
        <taxon>Planctomycetota</taxon>
        <taxon>Planctomycetia</taxon>
        <taxon>Pirellulales</taxon>
        <taxon>Pirellulaceae</taxon>
        <taxon>Lignipirellula</taxon>
    </lineage>
</organism>
<dbReference type="KEGG" id="lcre:Pla8534_38300"/>
<dbReference type="RefSeq" id="WP_145054688.1">
    <property type="nucleotide sequence ID" value="NZ_CP036433.1"/>
</dbReference>
<keyword evidence="4" id="KW-1185">Reference proteome</keyword>
<reference evidence="3 4" key="1">
    <citation type="submission" date="2019-02" db="EMBL/GenBank/DDBJ databases">
        <title>Deep-cultivation of Planctomycetes and their phenomic and genomic characterization uncovers novel biology.</title>
        <authorList>
            <person name="Wiegand S."/>
            <person name="Jogler M."/>
            <person name="Boedeker C."/>
            <person name="Pinto D."/>
            <person name="Vollmers J."/>
            <person name="Rivas-Marin E."/>
            <person name="Kohn T."/>
            <person name="Peeters S.H."/>
            <person name="Heuer A."/>
            <person name="Rast P."/>
            <person name="Oberbeckmann S."/>
            <person name="Bunk B."/>
            <person name="Jeske O."/>
            <person name="Meyerdierks A."/>
            <person name="Storesund J.E."/>
            <person name="Kallscheuer N."/>
            <person name="Luecker S."/>
            <person name="Lage O.M."/>
            <person name="Pohl T."/>
            <person name="Merkel B.J."/>
            <person name="Hornburger P."/>
            <person name="Mueller R.-W."/>
            <person name="Bruemmer F."/>
            <person name="Labrenz M."/>
            <person name="Spormann A.M."/>
            <person name="Op den Camp H."/>
            <person name="Overmann J."/>
            <person name="Amann R."/>
            <person name="Jetten M.S.M."/>
            <person name="Mascher T."/>
            <person name="Medema M.H."/>
            <person name="Devos D.P."/>
            <person name="Kaster A.-K."/>
            <person name="Ovreas L."/>
            <person name="Rohde M."/>
            <person name="Galperin M.Y."/>
            <person name="Jogler C."/>
        </authorList>
    </citation>
    <scope>NUCLEOTIDE SEQUENCE [LARGE SCALE GENOMIC DNA]</scope>
    <source>
        <strain evidence="3 4">Pla85_3_4</strain>
    </source>
</reference>
<protein>
    <recommendedName>
        <fullName evidence="5">PilZ domain-containing protein</fullName>
    </recommendedName>
</protein>
<evidence type="ECO:0008006" key="5">
    <source>
        <dbReference type="Google" id="ProtNLM"/>
    </source>
</evidence>